<keyword evidence="2" id="KW-1185">Reference proteome</keyword>
<gene>
    <name evidence="1" type="ORF">AB205_0158690</name>
</gene>
<proteinExistence type="predicted"/>
<protein>
    <submittedName>
        <fullName evidence="1">Uncharacterized protein</fullName>
    </submittedName>
</protein>
<sequence>MILRKERRRKCARFAPHQVMFWLWKAKRWSHLVQTVHKD</sequence>
<dbReference type="Proteomes" id="UP000228934">
    <property type="component" value="Unassembled WGS sequence"/>
</dbReference>
<accession>A0A2G9P3W1</accession>
<evidence type="ECO:0000313" key="2">
    <source>
        <dbReference type="Proteomes" id="UP000228934"/>
    </source>
</evidence>
<dbReference type="EMBL" id="KV923049">
    <property type="protein sequence ID" value="PIN97998.1"/>
    <property type="molecule type" value="Genomic_DNA"/>
</dbReference>
<evidence type="ECO:0000313" key="1">
    <source>
        <dbReference type="EMBL" id="PIN97998.1"/>
    </source>
</evidence>
<organism evidence="1 2">
    <name type="scientific">Aquarana catesbeiana</name>
    <name type="common">American bullfrog</name>
    <name type="synonym">Rana catesbeiana</name>
    <dbReference type="NCBI Taxonomy" id="8400"/>
    <lineage>
        <taxon>Eukaryota</taxon>
        <taxon>Metazoa</taxon>
        <taxon>Chordata</taxon>
        <taxon>Craniata</taxon>
        <taxon>Vertebrata</taxon>
        <taxon>Euteleostomi</taxon>
        <taxon>Amphibia</taxon>
        <taxon>Batrachia</taxon>
        <taxon>Anura</taxon>
        <taxon>Neobatrachia</taxon>
        <taxon>Ranoidea</taxon>
        <taxon>Ranidae</taxon>
        <taxon>Aquarana</taxon>
    </lineage>
</organism>
<reference evidence="2" key="1">
    <citation type="journal article" date="2017" name="Nat. Commun.">
        <title>The North American bullfrog draft genome provides insight into hormonal regulation of long noncoding RNA.</title>
        <authorList>
            <person name="Hammond S.A."/>
            <person name="Warren R.L."/>
            <person name="Vandervalk B.P."/>
            <person name="Kucuk E."/>
            <person name="Khan H."/>
            <person name="Gibb E.A."/>
            <person name="Pandoh P."/>
            <person name="Kirk H."/>
            <person name="Zhao Y."/>
            <person name="Jones M."/>
            <person name="Mungall A.J."/>
            <person name="Coope R."/>
            <person name="Pleasance S."/>
            <person name="Moore R.A."/>
            <person name="Holt R.A."/>
            <person name="Round J.M."/>
            <person name="Ohora S."/>
            <person name="Walle B.V."/>
            <person name="Veldhoen N."/>
            <person name="Helbing C.C."/>
            <person name="Birol I."/>
        </authorList>
    </citation>
    <scope>NUCLEOTIDE SEQUENCE [LARGE SCALE GENOMIC DNA]</scope>
</reference>
<name>A0A2G9P3W1_AQUCT</name>
<dbReference type="AlphaFoldDB" id="A0A2G9P3W1"/>